<dbReference type="Proteomes" id="UP000032141">
    <property type="component" value="Chromosome C1"/>
</dbReference>
<reference evidence="1 2" key="1">
    <citation type="journal article" date="2014" name="Genome Biol.">
        <title>Transcriptome and methylome profiling reveals relics of genome dominance in the mesopolyploid Brassica oleracea.</title>
        <authorList>
            <person name="Parkin I.A."/>
            <person name="Koh C."/>
            <person name="Tang H."/>
            <person name="Robinson S.J."/>
            <person name="Kagale S."/>
            <person name="Clarke W.E."/>
            <person name="Town C.D."/>
            <person name="Nixon J."/>
            <person name="Krishnakumar V."/>
            <person name="Bidwell S.L."/>
            <person name="Denoeud F."/>
            <person name="Belcram H."/>
            <person name="Links M.G."/>
            <person name="Just J."/>
            <person name="Clarke C."/>
            <person name="Bender T."/>
            <person name="Huebert T."/>
            <person name="Mason A.S."/>
            <person name="Pires J.C."/>
            <person name="Barker G."/>
            <person name="Moore J."/>
            <person name="Walley P.G."/>
            <person name="Manoli S."/>
            <person name="Batley J."/>
            <person name="Edwards D."/>
            <person name="Nelson M.N."/>
            <person name="Wang X."/>
            <person name="Paterson A.H."/>
            <person name="King G."/>
            <person name="Bancroft I."/>
            <person name="Chalhoub B."/>
            <person name="Sharpe A.G."/>
        </authorList>
    </citation>
    <scope>NUCLEOTIDE SEQUENCE</scope>
    <source>
        <strain evidence="1 2">cv. TO1000</strain>
    </source>
</reference>
<evidence type="ECO:0000313" key="2">
    <source>
        <dbReference type="Proteomes" id="UP000032141"/>
    </source>
</evidence>
<reference evidence="1" key="2">
    <citation type="submission" date="2015-03" db="UniProtKB">
        <authorList>
            <consortium name="EnsemblPlants"/>
        </authorList>
    </citation>
    <scope>IDENTIFICATION</scope>
</reference>
<organism evidence="1 2">
    <name type="scientific">Brassica oleracea var. oleracea</name>
    <dbReference type="NCBI Taxonomy" id="109376"/>
    <lineage>
        <taxon>Eukaryota</taxon>
        <taxon>Viridiplantae</taxon>
        <taxon>Streptophyta</taxon>
        <taxon>Embryophyta</taxon>
        <taxon>Tracheophyta</taxon>
        <taxon>Spermatophyta</taxon>
        <taxon>Magnoliopsida</taxon>
        <taxon>eudicotyledons</taxon>
        <taxon>Gunneridae</taxon>
        <taxon>Pentapetalae</taxon>
        <taxon>rosids</taxon>
        <taxon>malvids</taxon>
        <taxon>Brassicales</taxon>
        <taxon>Brassicaceae</taxon>
        <taxon>Brassiceae</taxon>
        <taxon>Brassica</taxon>
    </lineage>
</organism>
<evidence type="ECO:0000313" key="1">
    <source>
        <dbReference type="EnsemblPlants" id="Bo1g092900.1"/>
    </source>
</evidence>
<dbReference type="OMA" id="FVIHRFI"/>
<dbReference type="CDD" id="cd04480">
    <property type="entry name" value="RPA1_DBD_A_like"/>
    <property type="match status" value="1"/>
</dbReference>
<name>A0A0D3AAC1_BRAOL</name>
<dbReference type="HOGENOM" id="CLU_1322527_0_0_1"/>
<evidence type="ECO:0008006" key="3">
    <source>
        <dbReference type="Google" id="ProtNLM"/>
    </source>
</evidence>
<dbReference type="AlphaFoldDB" id="A0A0D3AAC1"/>
<sequence length="208" mass="23648">MNGTETEVPLRRWNSLSFVKSTRSKTALKKFSKRSFDDGSMGCVFSIQTPLMDEIFGPPFALRSAKTTGTILLKTALSSSVEEALRKERISLKNEEPSMRISPGPEAAKINIYVLVDSSILYHHSDYIFHWRLTIYCDFVIHRFIPTGRANHYMSSLKAGSIVKFDRFEVARCSSMYKIIDHSFLIRFISPTIIDEVVTDAPEINLQS</sequence>
<protein>
    <recommendedName>
        <fullName evidence="3">DUF223 domain-containing protein</fullName>
    </recommendedName>
</protein>
<keyword evidence="2" id="KW-1185">Reference proteome</keyword>
<proteinExistence type="predicted"/>
<dbReference type="Gramene" id="Bo1g092900.1">
    <property type="protein sequence ID" value="Bo1g092900.1"/>
    <property type="gene ID" value="Bo1g092900"/>
</dbReference>
<accession>A0A0D3AAC1</accession>
<dbReference type="EnsemblPlants" id="Bo1g092900.1">
    <property type="protein sequence ID" value="Bo1g092900.1"/>
    <property type="gene ID" value="Bo1g092900"/>
</dbReference>